<name>A0A9P0HF49_NEZVI</name>
<sequence>MIDSFGMLILPVVSATTISTTALAEVPSTRYHLLVDLPTLLPLLLLLRVTKRVNRRVLGHEDKPVDMLRNVLGLRVTSGLRAATLTVKATHELFISILLVPQASAPIIIDISARIEPAPRRCNFKIELRLFSSMDRLPPAVRSVIITY</sequence>
<accession>A0A9P0HF49</accession>
<protein>
    <submittedName>
        <fullName evidence="1">Uncharacterized protein</fullName>
    </submittedName>
</protein>
<proteinExistence type="predicted"/>
<evidence type="ECO:0000313" key="1">
    <source>
        <dbReference type="EMBL" id="CAH1400848.1"/>
    </source>
</evidence>
<reference evidence="1" key="1">
    <citation type="submission" date="2022-01" db="EMBL/GenBank/DDBJ databases">
        <authorList>
            <person name="King R."/>
        </authorList>
    </citation>
    <scope>NUCLEOTIDE SEQUENCE</scope>
</reference>
<dbReference type="EMBL" id="OV725080">
    <property type="protein sequence ID" value="CAH1400848.1"/>
    <property type="molecule type" value="Genomic_DNA"/>
</dbReference>
<gene>
    <name evidence="1" type="ORF">NEZAVI_LOCUS10000</name>
</gene>
<keyword evidence="2" id="KW-1185">Reference proteome</keyword>
<evidence type="ECO:0000313" key="2">
    <source>
        <dbReference type="Proteomes" id="UP001152798"/>
    </source>
</evidence>
<organism evidence="1 2">
    <name type="scientific">Nezara viridula</name>
    <name type="common">Southern green stink bug</name>
    <name type="synonym">Cimex viridulus</name>
    <dbReference type="NCBI Taxonomy" id="85310"/>
    <lineage>
        <taxon>Eukaryota</taxon>
        <taxon>Metazoa</taxon>
        <taxon>Ecdysozoa</taxon>
        <taxon>Arthropoda</taxon>
        <taxon>Hexapoda</taxon>
        <taxon>Insecta</taxon>
        <taxon>Pterygota</taxon>
        <taxon>Neoptera</taxon>
        <taxon>Paraneoptera</taxon>
        <taxon>Hemiptera</taxon>
        <taxon>Heteroptera</taxon>
        <taxon>Panheteroptera</taxon>
        <taxon>Pentatomomorpha</taxon>
        <taxon>Pentatomoidea</taxon>
        <taxon>Pentatomidae</taxon>
        <taxon>Pentatominae</taxon>
        <taxon>Nezara</taxon>
    </lineage>
</organism>
<dbReference type="Proteomes" id="UP001152798">
    <property type="component" value="Chromosome 4"/>
</dbReference>
<dbReference type="AlphaFoldDB" id="A0A9P0HF49"/>